<dbReference type="Proteomes" id="UP000534870">
    <property type="component" value="Unassembled WGS sequence"/>
</dbReference>
<reference evidence="1 2" key="1">
    <citation type="submission" date="2020-06" db="EMBL/GenBank/DDBJ databases">
        <title>Description of novel acetic acid bacteria.</title>
        <authorList>
            <person name="Sombolestani A."/>
        </authorList>
    </citation>
    <scope>NUCLEOTIDE SEQUENCE [LARGE SCALE GENOMIC DNA]</scope>
    <source>
        <strain evidence="1 2">LMG 31431</strain>
    </source>
</reference>
<protein>
    <submittedName>
        <fullName evidence="1">Uncharacterized protein</fullName>
    </submittedName>
</protein>
<organism evidence="1 2">
    <name type="scientific">Nguyenibacter vanlangensis</name>
    <dbReference type="NCBI Taxonomy" id="1216886"/>
    <lineage>
        <taxon>Bacteria</taxon>
        <taxon>Pseudomonadati</taxon>
        <taxon>Pseudomonadota</taxon>
        <taxon>Alphaproteobacteria</taxon>
        <taxon>Acetobacterales</taxon>
        <taxon>Acetobacteraceae</taxon>
        <taxon>Nguyenibacter</taxon>
    </lineage>
</organism>
<proteinExistence type="predicted"/>
<name>A0A7Y7M5L8_9PROT</name>
<dbReference type="RefSeq" id="WP_176638544.1">
    <property type="nucleotide sequence ID" value="NZ_JABXXP010000003.1"/>
</dbReference>
<sequence>MTPREAYAALGLREPFSHGKAWAEAVWGVEGRPLHAIMPSMEARAEVMRDCMEHDLNLPETIIDKHIECFVTAAKARLYDLAMAPKVAGNA</sequence>
<accession>A0A7Y7M5L8</accession>
<evidence type="ECO:0000313" key="2">
    <source>
        <dbReference type="Proteomes" id="UP000534870"/>
    </source>
</evidence>
<dbReference type="EMBL" id="JABXXP010000003">
    <property type="protein sequence ID" value="NVN09746.1"/>
    <property type="molecule type" value="Genomic_DNA"/>
</dbReference>
<gene>
    <name evidence="1" type="ORF">HUK84_01030</name>
</gene>
<evidence type="ECO:0000313" key="1">
    <source>
        <dbReference type="EMBL" id="NVN09746.1"/>
    </source>
</evidence>
<dbReference type="AlphaFoldDB" id="A0A7Y7M5L8"/>
<comment type="caution">
    <text evidence="1">The sequence shown here is derived from an EMBL/GenBank/DDBJ whole genome shotgun (WGS) entry which is preliminary data.</text>
</comment>